<gene>
    <name evidence="2" type="ORF">IV64_GL002276</name>
</gene>
<feature type="transmembrane region" description="Helical" evidence="1">
    <location>
        <begin position="9"/>
        <end position="30"/>
    </location>
</feature>
<reference evidence="2 3" key="1">
    <citation type="journal article" date="2015" name="Genome Announc.">
        <title>Expanding the biotechnology potential of lactobacilli through comparative genomics of 213 strains and associated genera.</title>
        <authorList>
            <person name="Sun Z."/>
            <person name="Harris H.M."/>
            <person name="McCann A."/>
            <person name="Guo C."/>
            <person name="Argimon S."/>
            <person name="Zhang W."/>
            <person name="Yang X."/>
            <person name="Jeffery I.B."/>
            <person name="Cooney J.C."/>
            <person name="Kagawa T.F."/>
            <person name="Liu W."/>
            <person name="Song Y."/>
            <person name="Salvetti E."/>
            <person name="Wrobel A."/>
            <person name="Rasinkangas P."/>
            <person name="Parkhill J."/>
            <person name="Rea M.C."/>
            <person name="O'Sullivan O."/>
            <person name="Ritari J."/>
            <person name="Douillard F.P."/>
            <person name="Paul Ross R."/>
            <person name="Yang R."/>
            <person name="Briner A.E."/>
            <person name="Felis G.E."/>
            <person name="de Vos W.M."/>
            <person name="Barrangou R."/>
            <person name="Klaenhammer T.R."/>
            <person name="Caufield P.W."/>
            <person name="Cui Y."/>
            <person name="Zhang H."/>
            <person name="O'Toole P.W."/>
        </authorList>
    </citation>
    <scope>NUCLEOTIDE SEQUENCE [LARGE SCALE GENOMIC DNA]</scope>
    <source>
        <strain evidence="2 3">LMG 26013</strain>
    </source>
</reference>
<accession>A0A0R2MD67</accession>
<evidence type="ECO:0000313" key="2">
    <source>
        <dbReference type="EMBL" id="KRO11638.1"/>
    </source>
</evidence>
<evidence type="ECO:0000256" key="1">
    <source>
        <dbReference type="SAM" id="Phobius"/>
    </source>
</evidence>
<feature type="transmembrane region" description="Helical" evidence="1">
    <location>
        <begin position="50"/>
        <end position="73"/>
    </location>
</feature>
<evidence type="ECO:0000313" key="3">
    <source>
        <dbReference type="Proteomes" id="UP000051783"/>
    </source>
</evidence>
<dbReference type="AlphaFoldDB" id="A0A0R2MD67"/>
<feature type="transmembrane region" description="Helical" evidence="1">
    <location>
        <begin position="93"/>
        <end position="114"/>
    </location>
</feature>
<dbReference type="InterPro" id="IPR021354">
    <property type="entry name" value="DUF2975"/>
</dbReference>
<name>A0A0R2MD67_9LACO</name>
<protein>
    <recommendedName>
        <fullName evidence="4">DUF2975 domain-containing protein</fullName>
    </recommendedName>
</protein>
<keyword evidence="3" id="KW-1185">Reference proteome</keyword>
<organism evidence="2 3">
    <name type="scientific">Lactiplantibacillus xiangfangensis</name>
    <dbReference type="NCBI Taxonomy" id="942150"/>
    <lineage>
        <taxon>Bacteria</taxon>
        <taxon>Bacillati</taxon>
        <taxon>Bacillota</taxon>
        <taxon>Bacilli</taxon>
        <taxon>Lactobacillales</taxon>
        <taxon>Lactobacillaceae</taxon>
        <taxon>Lactiplantibacillus</taxon>
    </lineage>
</organism>
<evidence type="ECO:0008006" key="4">
    <source>
        <dbReference type="Google" id="ProtNLM"/>
    </source>
</evidence>
<dbReference type="Pfam" id="PF11188">
    <property type="entry name" value="DUF2975"/>
    <property type="match status" value="1"/>
</dbReference>
<dbReference type="PATRIC" id="fig|942150.3.peg.2380"/>
<sequence length="159" mass="17393">MFVMKKQTLLLKLALIVISLLMILAAVIVVPTILKNTHTDLGGLVWPFGIGFYAMIALVLLAVYQSWQLLTLIDQRNVFTAPSVAALTWIKRAAYSVTIIFAALLPIFYVWVQAEDAPGLLLLALILTGIAFVIGLFANILAQLLASAIQIKTENELTI</sequence>
<proteinExistence type="predicted"/>
<dbReference type="EMBL" id="JQCL01000054">
    <property type="protein sequence ID" value="KRO11638.1"/>
    <property type="molecule type" value="Genomic_DNA"/>
</dbReference>
<keyword evidence="1" id="KW-0472">Membrane</keyword>
<feature type="transmembrane region" description="Helical" evidence="1">
    <location>
        <begin position="120"/>
        <end position="142"/>
    </location>
</feature>
<comment type="caution">
    <text evidence="2">The sequence shown here is derived from an EMBL/GenBank/DDBJ whole genome shotgun (WGS) entry which is preliminary data.</text>
</comment>
<keyword evidence="1" id="KW-1133">Transmembrane helix</keyword>
<dbReference type="STRING" id="942150.IV64_GL002276"/>
<keyword evidence="1" id="KW-0812">Transmembrane</keyword>
<dbReference type="Proteomes" id="UP000051783">
    <property type="component" value="Unassembled WGS sequence"/>
</dbReference>